<feature type="region of interest" description="Disordered" evidence="1">
    <location>
        <begin position="58"/>
        <end position="84"/>
    </location>
</feature>
<organism evidence="2 3">
    <name type="scientific">Gordonia phage Sahara</name>
    <dbReference type="NCBI Taxonomy" id="2859488"/>
    <lineage>
        <taxon>Viruses</taxon>
        <taxon>Duplodnaviria</taxon>
        <taxon>Heunggongvirae</taxon>
        <taxon>Uroviricota</taxon>
        <taxon>Caudoviricetes</taxon>
        <taxon>Attisvirus</taxon>
        <taxon>Attisvirus sahara</taxon>
    </lineage>
</organism>
<name>A0AAE7WK56_9CAUD</name>
<evidence type="ECO:0008006" key="4">
    <source>
        <dbReference type="Google" id="ProtNLM"/>
    </source>
</evidence>
<reference evidence="2 3" key="1">
    <citation type="submission" date="2021-05" db="EMBL/GenBank/DDBJ databases">
        <authorList>
            <person name="Bagwell C."/>
            <person name="Beedle A."/>
            <person name="Blaisdell S."/>
            <person name="Block C."/>
            <person name="Gerald A."/>
            <person name="Gray C."/>
            <person name="Koyama J."/>
            <person name="Lamp J."/>
            <person name="Luna N."/>
            <person name="Orndorff L."/>
            <person name="Puzon N."/>
            <person name="Rednoske V."/>
            <person name="Sachdev A."/>
            <person name="Slattery C."/>
            <person name="Soto C."/>
            <person name="Southam K."/>
            <person name="Spino T."/>
            <person name="Vengrovski G."/>
            <person name="Workman H."/>
            <person name="Garay G."/>
            <person name="Gogue-Garcia S."/>
            <person name="Kaino A."/>
            <person name="Keller A."/>
            <person name="Larson N."/>
            <person name="Malasarte N."/>
            <person name="Mcnees T."/>
            <person name="Mumford T."/>
            <person name="Munoz L."/>
            <person name="Orr C."/>
            <person name="Quinby H."/>
            <person name="Ragsdale M."/>
            <person name="Rodriguez Y."/>
            <person name="Senk M."/>
            <person name="Shuravloff H."/>
            <person name="Walker A."/>
            <person name="Whybark B."/>
            <person name="Stark B."/>
            <person name="Hinz J.M."/>
            <person name="Davis W.B."/>
            <person name="Riley H.L."/>
            <person name="Zack K.M."/>
            <person name="Garlena R.A."/>
            <person name="Russell D.A."/>
            <person name="Jacobs-Sera D."/>
            <person name="Hatfull G.F."/>
        </authorList>
    </citation>
    <scope>NUCLEOTIDE SEQUENCE [LARGE SCALE GENOMIC DNA]</scope>
</reference>
<keyword evidence="3" id="KW-1185">Reference proteome</keyword>
<dbReference type="KEGG" id="vg:77929563"/>
<evidence type="ECO:0000313" key="3">
    <source>
        <dbReference type="Proteomes" id="UP000828511"/>
    </source>
</evidence>
<dbReference type="RefSeq" id="YP_010653724.1">
    <property type="nucleotide sequence ID" value="NC_070802.1"/>
</dbReference>
<sequence length="123" mass="12888">MSYTVTAALVVAADTEGKLNYHYEGAHIAYLSEEDADRFLADGMVVEIPDLADETFIPLADDPADGGDPPPPAGDGARPPKTASKDSWVDYAVALHEGSDGKEGFPRADAEALSKADLIQALG</sequence>
<accession>A0AAE7WK56</accession>
<dbReference type="GeneID" id="77929563"/>
<evidence type="ECO:0000256" key="1">
    <source>
        <dbReference type="SAM" id="MobiDB-lite"/>
    </source>
</evidence>
<dbReference type="Proteomes" id="UP000828511">
    <property type="component" value="Segment"/>
</dbReference>
<proteinExistence type="predicted"/>
<gene>
    <name evidence="2" type="primary">7</name>
    <name evidence="2" type="ORF">SEA_SAHARA_7</name>
</gene>
<dbReference type="EMBL" id="MZ171371">
    <property type="protein sequence ID" value="QYW00738.1"/>
    <property type="molecule type" value="Genomic_DNA"/>
</dbReference>
<protein>
    <recommendedName>
        <fullName evidence="4">Head-to-tail connector protein</fullName>
    </recommendedName>
</protein>
<evidence type="ECO:0000313" key="2">
    <source>
        <dbReference type="EMBL" id="QYW00738.1"/>
    </source>
</evidence>